<feature type="compositionally biased region" description="Low complexity" evidence="8">
    <location>
        <begin position="32"/>
        <end position="41"/>
    </location>
</feature>
<feature type="region of interest" description="Disordered" evidence="8">
    <location>
        <begin position="1"/>
        <end position="65"/>
    </location>
</feature>
<evidence type="ECO:0000256" key="8">
    <source>
        <dbReference type="SAM" id="MobiDB-lite"/>
    </source>
</evidence>
<evidence type="ECO:0000313" key="10">
    <source>
        <dbReference type="EMBL" id="WTR68404.1"/>
    </source>
</evidence>
<feature type="transmembrane region" description="Helical" evidence="7">
    <location>
        <begin position="126"/>
        <end position="147"/>
    </location>
</feature>
<dbReference type="Pfam" id="PF00528">
    <property type="entry name" value="BPD_transp_1"/>
    <property type="match status" value="1"/>
</dbReference>
<feature type="transmembrane region" description="Helical" evidence="7">
    <location>
        <begin position="159"/>
        <end position="179"/>
    </location>
</feature>
<dbReference type="PANTHER" id="PTHR30151:SF38">
    <property type="entry name" value="ALIPHATIC SULFONATES TRANSPORT PERMEASE PROTEIN SSUC-RELATED"/>
    <property type="match status" value="1"/>
</dbReference>
<evidence type="ECO:0000256" key="3">
    <source>
        <dbReference type="ARBA" id="ARBA00022475"/>
    </source>
</evidence>
<keyword evidence="5 7" id="KW-1133">Transmembrane helix</keyword>
<evidence type="ECO:0000256" key="6">
    <source>
        <dbReference type="ARBA" id="ARBA00023136"/>
    </source>
</evidence>
<feature type="domain" description="ABC transmembrane type-1" evidence="9">
    <location>
        <begin position="115"/>
        <end position="299"/>
    </location>
</feature>
<keyword evidence="2 7" id="KW-0813">Transport</keyword>
<keyword evidence="4 7" id="KW-0812">Transmembrane</keyword>
<dbReference type="Gene3D" id="1.10.3720.10">
    <property type="entry name" value="MetI-like"/>
    <property type="match status" value="1"/>
</dbReference>
<evidence type="ECO:0000256" key="7">
    <source>
        <dbReference type="RuleBase" id="RU363032"/>
    </source>
</evidence>
<dbReference type="Proteomes" id="UP001622594">
    <property type="component" value="Chromosome"/>
</dbReference>
<evidence type="ECO:0000313" key="11">
    <source>
        <dbReference type="Proteomes" id="UP001622594"/>
    </source>
</evidence>
<dbReference type="InterPro" id="IPR035906">
    <property type="entry name" value="MetI-like_sf"/>
</dbReference>
<keyword evidence="3" id="KW-1003">Cell membrane</keyword>
<evidence type="ECO:0000256" key="4">
    <source>
        <dbReference type="ARBA" id="ARBA00022692"/>
    </source>
</evidence>
<sequence>MTEALTPARTSRGLDVAEAPRTARVTTPFTPPEAGGTLPPGTAGGTGRRAGKGGDGRRRRLGPGRPVPFGRLLGPALLIAAWWAASSAGVLDPRILSHPWSVVSTAVELVADGRLQGNVLISLQRAGLGLLFGVVAGVALAVVAGLSRTGEYLVDGPLQIKRAIPSLAMLPLLILWLGIGEDMKVTVIALGVAVNMYINTYASLTGIDSRHVELAEVLRLSRWRFVRKVVIPGSLPGFFVGLRLGVTSSWLGLIVVEQINATSGIGYMMFQAQQYAQSDVIIVGLVAYGVFGFASDALVRAIERRALSWRRTLAG</sequence>
<name>A0ABZ1L5U7_9ACTN</name>
<keyword evidence="11" id="KW-1185">Reference proteome</keyword>
<feature type="transmembrane region" description="Helical" evidence="7">
    <location>
        <begin position="185"/>
        <end position="204"/>
    </location>
</feature>
<feature type="transmembrane region" description="Helical" evidence="7">
    <location>
        <begin position="225"/>
        <end position="246"/>
    </location>
</feature>
<accession>A0ABZ1L5U7</accession>
<gene>
    <name evidence="10" type="ORF">OG814_03535</name>
</gene>
<feature type="transmembrane region" description="Helical" evidence="7">
    <location>
        <begin position="280"/>
        <end position="302"/>
    </location>
</feature>
<dbReference type="CDD" id="cd06261">
    <property type="entry name" value="TM_PBP2"/>
    <property type="match status" value="1"/>
</dbReference>
<evidence type="ECO:0000256" key="1">
    <source>
        <dbReference type="ARBA" id="ARBA00004651"/>
    </source>
</evidence>
<dbReference type="InterPro" id="IPR000515">
    <property type="entry name" value="MetI-like"/>
</dbReference>
<comment type="subcellular location">
    <subcellularLocation>
        <location evidence="1 7">Cell membrane</location>
        <topology evidence="1 7">Multi-pass membrane protein</topology>
    </subcellularLocation>
</comment>
<dbReference type="EMBL" id="CP108188">
    <property type="protein sequence ID" value="WTR68404.1"/>
    <property type="molecule type" value="Genomic_DNA"/>
</dbReference>
<dbReference type="PANTHER" id="PTHR30151">
    <property type="entry name" value="ALKANE SULFONATE ABC TRANSPORTER-RELATED, MEMBRANE SUBUNIT"/>
    <property type="match status" value="1"/>
</dbReference>
<dbReference type="SUPFAM" id="SSF161098">
    <property type="entry name" value="MetI-like"/>
    <property type="match status" value="1"/>
</dbReference>
<reference evidence="10 11" key="1">
    <citation type="submission" date="2022-10" db="EMBL/GenBank/DDBJ databases">
        <title>The complete genomes of actinobacterial strains from the NBC collection.</title>
        <authorList>
            <person name="Joergensen T.S."/>
            <person name="Alvarez Arevalo M."/>
            <person name="Sterndorff E.B."/>
            <person name="Faurdal D."/>
            <person name="Vuksanovic O."/>
            <person name="Mourched A.-S."/>
            <person name="Charusanti P."/>
            <person name="Shaw S."/>
            <person name="Blin K."/>
            <person name="Weber T."/>
        </authorList>
    </citation>
    <scope>NUCLEOTIDE SEQUENCE [LARGE SCALE GENOMIC DNA]</scope>
    <source>
        <strain evidence="10 11">NBC_00123</strain>
    </source>
</reference>
<evidence type="ECO:0000256" key="5">
    <source>
        <dbReference type="ARBA" id="ARBA00022989"/>
    </source>
</evidence>
<evidence type="ECO:0000259" key="9">
    <source>
        <dbReference type="PROSITE" id="PS50928"/>
    </source>
</evidence>
<protein>
    <submittedName>
        <fullName evidence="10">ABC transporter permease</fullName>
    </submittedName>
</protein>
<proteinExistence type="inferred from homology"/>
<organism evidence="10 11">
    <name type="scientific">Streptomyces zaomyceticus</name>
    <dbReference type="NCBI Taxonomy" id="68286"/>
    <lineage>
        <taxon>Bacteria</taxon>
        <taxon>Bacillati</taxon>
        <taxon>Actinomycetota</taxon>
        <taxon>Actinomycetes</taxon>
        <taxon>Kitasatosporales</taxon>
        <taxon>Streptomycetaceae</taxon>
        <taxon>Streptomyces</taxon>
    </lineage>
</organism>
<dbReference type="PROSITE" id="PS50928">
    <property type="entry name" value="ABC_TM1"/>
    <property type="match status" value="1"/>
</dbReference>
<feature type="transmembrane region" description="Helical" evidence="7">
    <location>
        <begin position="67"/>
        <end position="85"/>
    </location>
</feature>
<evidence type="ECO:0000256" key="2">
    <source>
        <dbReference type="ARBA" id="ARBA00022448"/>
    </source>
</evidence>
<keyword evidence="6 7" id="KW-0472">Membrane</keyword>
<comment type="similarity">
    <text evidence="7">Belongs to the binding-protein-dependent transport system permease family.</text>
</comment>
<dbReference type="RefSeq" id="WP_327165809.1">
    <property type="nucleotide sequence ID" value="NZ_CP108062.1"/>
</dbReference>